<keyword evidence="2" id="KW-1185">Reference proteome</keyword>
<proteinExistence type="predicted"/>
<sequence>MDYDKKADVIITVLEVAISILKGIKKLRGIFIKAKK</sequence>
<gene>
    <name evidence="1" type="ORF">BACUNI_03718</name>
</gene>
<name>A0ABC9N8A0_BACUC</name>
<evidence type="ECO:0000313" key="1">
    <source>
        <dbReference type="EMBL" id="EDO52921.1"/>
    </source>
</evidence>
<dbReference type="Proteomes" id="UP000004110">
    <property type="component" value="Unassembled WGS sequence"/>
</dbReference>
<accession>A0ABC9N8A0</accession>
<protein>
    <recommendedName>
        <fullName evidence="3">Variable outer membrane protein</fullName>
    </recommendedName>
</protein>
<organism evidence="1 2">
    <name type="scientific">Bacteroides uniformis (strain ATCC 8492 / DSM 6597 / CCUG 4942 / CIP 103695 / JCM 5828 / KCTC 5204 / NCTC 13054 / VPI 0061)</name>
    <dbReference type="NCBI Taxonomy" id="411479"/>
    <lineage>
        <taxon>Bacteria</taxon>
        <taxon>Pseudomonadati</taxon>
        <taxon>Bacteroidota</taxon>
        <taxon>Bacteroidia</taxon>
        <taxon>Bacteroidales</taxon>
        <taxon>Bacteroidaceae</taxon>
        <taxon>Bacteroides</taxon>
    </lineage>
</organism>
<evidence type="ECO:0008006" key="3">
    <source>
        <dbReference type="Google" id="ProtNLM"/>
    </source>
</evidence>
<evidence type="ECO:0000313" key="2">
    <source>
        <dbReference type="Proteomes" id="UP000004110"/>
    </source>
</evidence>
<comment type="caution">
    <text evidence="1">The sequence shown here is derived from an EMBL/GenBank/DDBJ whole genome shotgun (WGS) entry which is preliminary data.</text>
</comment>
<reference evidence="1" key="2">
    <citation type="submission" date="2013-11" db="EMBL/GenBank/DDBJ databases">
        <title>Draft genome sequence of Bacteroides uniformis (ATCC 8492).</title>
        <authorList>
            <person name="Sudarsanam P."/>
            <person name="Ley R."/>
            <person name="Guruge J."/>
            <person name="Turnbaugh P.J."/>
            <person name="Mahowald M."/>
            <person name="Liep D."/>
            <person name="Gordon J."/>
        </authorList>
    </citation>
    <scope>NUCLEOTIDE SEQUENCE</scope>
    <source>
        <strain evidence="1">ATCC 8492</strain>
    </source>
</reference>
<reference evidence="1" key="1">
    <citation type="submission" date="2007-06" db="EMBL/GenBank/DDBJ databases">
        <authorList>
            <person name="Fulton L."/>
            <person name="Clifton S."/>
            <person name="Fulton B."/>
            <person name="Xu J."/>
            <person name="Minx P."/>
            <person name="Pepin K.H."/>
            <person name="Johnson M."/>
            <person name="Thiruvilangam P."/>
            <person name="Bhonagiri V."/>
            <person name="Nash W.E."/>
            <person name="Mardis E.R."/>
            <person name="Wilson R.K."/>
        </authorList>
    </citation>
    <scope>NUCLEOTIDE SEQUENCE [LARGE SCALE GENOMIC DNA]</scope>
    <source>
        <strain evidence="1">ATCC 8492</strain>
    </source>
</reference>
<dbReference type="EMBL" id="AAYH02000047">
    <property type="protein sequence ID" value="EDO52921.1"/>
    <property type="molecule type" value="Genomic_DNA"/>
</dbReference>
<dbReference type="AlphaFoldDB" id="A0ABC9N8A0"/>